<proteinExistence type="predicted"/>
<keyword evidence="2" id="KW-1185">Reference proteome</keyword>
<accession>A0ACC0WSR0</accession>
<reference evidence="1 2" key="1">
    <citation type="journal article" date="2022" name="bioRxiv">
        <title>The genome of the oomycete Peronosclerospora sorghi, a cosmopolitan pathogen of maize and sorghum, is inflated with dispersed pseudogenes.</title>
        <authorList>
            <person name="Fletcher K."/>
            <person name="Martin F."/>
            <person name="Isakeit T."/>
            <person name="Cavanaugh K."/>
            <person name="Magill C."/>
            <person name="Michelmore R."/>
        </authorList>
    </citation>
    <scope>NUCLEOTIDE SEQUENCE [LARGE SCALE GENOMIC DNA]</scope>
    <source>
        <strain evidence="1">P6</strain>
    </source>
</reference>
<name>A0ACC0WSR0_9STRA</name>
<comment type="caution">
    <text evidence="1">The sequence shown here is derived from an EMBL/GenBank/DDBJ whole genome shotgun (WGS) entry which is preliminary data.</text>
</comment>
<gene>
    <name evidence="1" type="ORF">PsorP6_000639</name>
</gene>
<sequence>MEFKETDSTRCSNPVGSSLARVLFVTFYFDSPRMHLSFALFMSAALTLLTTGTARSVDTIRCDGFETRHADGCKSLRTVESKREQDEDERTWGGVFNRISRGSRARAKEEAAARAAAVQAAETRAKVVADVLAAREKQKAEQIQRILEELDAIVDPKDHVSTIEGLFEKWHQRGIEPQVVFNALAQRNNESWFTKMWKMVGIGYTDYELALAKAQYHPDPVHVPTDPGQISSIKSASDLDSDKV</sequence>
<protein>
    <submittedName>
        <fullName evidence="1">Uncharacterized protein</fullName>
    </submittedName>
</protein>
<evidence type="ECO:0000313" key="2">
    <source>
        <dbReference type="Proteomes" id="UP001163321"/>
    </source>
</evidence>
<dbReference type="EMBL" id="CM047580">
    <property type="protein sequence ID" value="KAI9921001.1"/>
    <property type="molecule type" value="Genomic_DNA"/>
</dbReference>
<evidence type="ECO:0000313" key="1">
    <source>
        <dbReference type="EMBL" id="KAI9921001.1"/>
    </source>
</evidence>
<organism evidence="1 2">
    <name type="scientific">Peronosclerospora sorghi</name>
    <dbReference type="NCBI Taxonomy" id="230839"/>
    <lineage>
        <taxon>Eukaryota</taxon>
        <taxon>Sar</taxon>
        <taxon>Stramenopiles</taxon>
        <taxon>Oomycota</taxon>
        <taxon>Peronosporomycetes</taxon>
        <taxon>Peronosporales</taxon>
        <taxon>Peronosporaceae</taxon>
        <taxon>Peronosclerospora</taxon>
    </lineage>
</organism>
<dbReference type="Proteomes" id="UP001163321">
    <property type="component" value="Chromosome 1"/>
</dbReference>